<gene>
    <name evidence="3" type="ORF">CTEN210_02917</name>
</gene>
<dbReference type="Proteomes" id="UP001054902">
    <property type="component" value="Unassembled WGS sequence"/>
</dbReference>
<feature type="chain" id="PRO_5042290042" evidence="2">
    <location>
        <begin position="19"/>
        <end position="476"/>
    </location>
</feature>
<dbReference type="EMBL" id="BLLK01000022">
    <property type="protein sequence ID" value="GFH46443.1"/>
    <property type="molecule type" value="Genomic_DNA"/>
</dbReference>
<evidence type="ECO:0000313" key="4">
    <source>
        <dbReference type="Proteomes" id="UP001054902"/>
    </source>
</evidence>
<feature type="transmembrane region" description="Helical" evidence="1">
    <location>
        <begin position="336"/>
        <end position="353"/>
    </location>
</feature>
<dbReference type="AlphaFoldDB" id="A0AAD3H195"/>
<proteinExistence type="predicted"/>
<evidence type="ECO:0000256" key="2">
    <source>
        <dbReference type="SAM" id="SignalP"/>
    </source>
</evidence>
<feature type="transmembrane region" description="Helical" evidence="1">
    <location>
        <begin position="400"/>
        <end position="416"/>
    </location>
</feature>
<keyword evidence="2" id="KW-0732">Signal</keyword>
<reference evidence="3 4" key="1">
    <citation type="journal article" date="2021" name="Sci. Rep.">
        <title>The genome of the diatom Chaetoceros tenuissimus carries an ancient integrated fragment of an extant virus.</title>
        <authorList>
            <person name="Hongo Y."/>
            <person name="Kimura K."/>
            <person name="Takaki Y."/>
            <person name="Yoshida Y."/>
            <person name="Baba S."/>
            <person name="Kobayashi G."/>
            <person name="Nagasaki K."/>
            <person name="Hano T."/>
            <person name="Tomaru Y."/>
        </authorList>
    </citation>
    <scope>NUCLEOTIDE SEQUENCE [LARGE SCALE GENOMIC DNA]</scope>
    <source>
        <strain evidence="3 4">NIES-3715</strain>
    </source>
</reference>
<keyword evidence="1" id="KW-0812">Transmembrane</keyword>
<keyword evidence="1" id="KW-0472">Membrane</keyword>
<accession>A0AAD3H195</accession>
<feature type="signal peptide" evidence="2">
    <location>
        <begin position="1"/>
        <end position="18"/>
    </location>
</feature>
<comment type="caution">
    <text evidence="3">The sequence shown here is derived from an EMBL/GenBank/DDBJ whole genome shotgun (WGS) entry which is preliminary data.</text>
</comment>
<name>A0AAD3H195_9STRA</name>
<organism evidence="3 4">
    <name type="scientific">Chaetoceros tenuissimus</name>
    <dbReference type="NCBI Taxonomy" id="426638"/>
    <lineage>
        <taxon>Eukaryota</taxon>
        <taxon>Sar</taxon>
        <taxon>Stramenopiles</taxon>
        <taxon>Ochrophyta</taxon>
        <taxon>Bacillariophyta</taxon>
        <taxon>Coscinodiscophyceae</taxon>
        <taxon>Chaetocerotophycidae</taxon>
        <taxon>Chaetocerotales</taxon>
        <taxon>Chaetocerotaceae</taxon>
        <taxon>Chaetoceros</taxon>
    </lineage>
</organism>
<feature type="transmembrane region" description="Helical" evidence="1">
    <location>
        <begin position="374"/>
        <end position="394"/>
    </location>
</feature>
<keyword evidence="1" id="KW-1133">Transmembrane helix</keyword>
<evidence type="ECO:0000313" key="3">
    <source>
        <dbReference type="EMBL" id="GFH46443.1"/>
    </source>
</evidence>
<evidence type="ECO:0000256" key="1">
    <source>
        <dbReference type="SAM" id="Phobius"/>
    </source>
</evidence>
<keyword evidence="4" id="KW-1185">Reference proteome</keyword>
<protein>
    <submittedName>
        <fullName evidence="3">Uncharacterized protein</fullName>
    </submittedName>
</protein>
<sequence length="476" mass="54897">MMKLGHILALLLADSAFGRNYGSDRSKCETPECYKDFIIKNVEIRENCDIDGLESGTLVYLNNCKVDKASLHIEWDEKTQMDIKGEYRLRFVTEQYTFVKQPRDTGCHCYDIGWSQLPILLEKFEEGFYCSDYSNFTDCSGIDYRKNPVPETFRYKERGPLRSLVKYYKYTKHVQLLDNHGITIKLEHSDKLGRYPYIDNVGRSTSDYLAKSPASLRNNSFVRANETIKSCEQQDGSACYLNTVYSLDLIEGSEYHDHRLGDIRLTSSAYTPDKVSLVGTFLRDANNRSSIGKFGIVLWYTADCDRSLQDTLNDWQNWYNKTDDMIGDGPSLKVEVSSSIIAVVALLLGYCTIDQLTPKKMVIGGEECIRNDHTILRIFKWITFVFSAILVLVLPAEYQSFLEFLVPLLLILMFRLREWILRKRGYLQAHDNNDENNKKHGFAVEEGGHVATDCSRGNPQDVEREPLVRWRRQNKI</sequence>